<evidence type="ECO:0000256" key="1">
    <source>
        <dbReference type="SAM" id="MobiDB-lite"/>
    </source>
</evidence>
<dbReference type="PANTHER" id="PTHR33710:SF64">
    <property type="entry name" value="ENDONUCLEASE_EXONUCLEASE_PHOSPHATASE DOMAIN-CONTAINING PROTEIN"/>
    <property type="match status" value="1"/>
</dbReference>
<dbReference type="InterPro" id="IPR007110">
    <property type="entry name" value="Ig-like_dom"/>
</dbReference>
<proteinExistence type="predicted"/>
<reference evidence="3" key="1">
    <citation type="journal article" date="2022" name="Int. J. Mol. Sci.">
        <title>Draft Genome of Tanacetum Coccineum: Genomic Comparison of Closely Related Tanacetum-Family Plants.</title>
        <authorList>
            <person name="Yamashiro T."/>
            <person name="Shiraishi A."/>
            <person name="Nakayama K."/>
            <person name="Satake H."/>
        </authorList>
    </citation>
    <scope>NUCLEOTIDE SEQUENCE</scope>
</reference>
<keyword evidence="4" id="KW-1185">Reference proteome</keyword>
<dbReference type="Proteomes" id="UP001151760">
    <property type="component" value="Unassembled WGS sequence"/>
</dbReference>
<dbReference type="EMBL" id="BQNB010011777">
    <property type="protein sequence ID" value="GJS95035.1"/>
    <property type="molecule type" value="Genomic_DNA"/>
</dbReference>
<sequence length="697" mass="77838">MNTSSGFGVSTGSDDTMNEDTPVGVASAVKEGVTPYVVDMMVEKKKVSALEDNTVPKSFPPLTTPVTTTVGNAHGISSYANITSKPSGKKVKVRTLFTPRGNGIDVVFLVDSIRVISVRFANAAYGFFLGKKVAYTVVSNYVRNTWGKYGLVRSILSVVATKLGTPLMLDSYTSDMCMQSWGRSSYARVMIELRADVELEDNIVVAMPKITREGHYTCNVHNTGAGEKKTMKKPSQTSRGISIGPKMGFKPQNEYQPIPKKSTASSSGNKKKVVEPTIEVLVCPTWDQIDTIELRYTRWVSSPVKEASSYARVMIELRADVELKDNIVVAMPKITREGHYTCNVHNTGAGEKKTMRKPSQTSRGISIGPKMGFKPQNEYRHVPKKSTASSSGNKKKVVEPTIEVSNSNPFDVLNLVDNNVDSSTIPIIDKIKKFEDFLISGQAILVDKAGNSLKNVEFPGEYDSEYENKDKFPDLPSFSSITNGIAKPTVDTSSTKANIRTLVLDDQDLINFEDPSMMLLVKLKDVNSMSNIYRKKDIKGVYLIEELSRIIKDVDNFNSFIDNSGLIDLPLGGHLFSWMNKDRTKLSKLDRFLISEEVTEALPNVRVTAIDHLWSDHNPILLHVFKSDFGPTAFKLFHSWLLHDSFDGVIKTELPKLKEYNFGRKLLSHEKFHLLKARIKQWHSKTWTLDRVTKHDN</sequence>
<evidence type="ECO:0000313" key="4">
    <source>
        <dbReference type="Proteomes" id="UP001151760"/>
    </source>
</evidence>
<feature type="compositionally biased region" description="Polar residues" evidence="1">
    <location>
        <begin position="1"/>
        <end position="15"/>
    </location>
</feature>
<protein>
    <submittedName>
        <fullName evidence="3">Retrovirus-related pol polyprotein from transposon TNT 1-94</fullName>
    </submittedName>
</protein>
<dbReference type="PANTHER" id="PTHR33710">
    <property type="entry name" value="BNAC02G09200D PROTEIN"/>
    <property type="match status" value="1"/>
</dbReference>
<feature type="domain" description="Ig-like" evidence="2">
    <location>
        <begin position="251"/>
        <end position="356"/>
    </location>
</feature>
<dbReference type="InterPro" id="IPR036691">
    <property type="entry name" value="Endo/exonu/phosph_ase_sf"/>
</dbReference>
<feature type="region of interest" description="Disordered" evidence="1">
    <location>
        <begin position="1"/>
        <end position="21"/>
    </location>
</feature>
<feature type="region of interest" description="Disordered" evidence="1">
    <location>
        <begin position="222"/>
        <end position="270"/>
    </location>
</feature>
<name>A0ABQ5A1L4_9ASTR</name>
<reference evidence="3" key="2">
    <citation type="submission" date="2022-01" db="EMBL/GenBank/DDBJ databases">
        <authorList>
            <person name="Yamashiro T."/>
            <person name="Shiraishi A."/>
            <person name="Satake H."/>
            <person name="Nakayama K."/>
        </authorList>
    </citation>
    <scope>NUCLEOTIDE SEQUENCE</scope>
</reference>
<evidence type="ECO:0000313" key="3">
    <source>
        <dbReference type="EMBL" id="GJS95035.1"/>
    </source>
</evidence>
<feature type="region of interest" description="Disordered" evidence="1">
    <location>
        <begin position="346"/>
        <end position="398"/>
    </location>
</feature>
<dbReference type="SUPFAM" id="SSF56219">
    <property type="entry name" value="DNase I-like"/>
    <property type="match status" value="1"/>
</dbReference>
<organism evidence="3 4">
    <name type="scientific">Tanacetum coccineum</name>
    <dbReference type="NCBI Taxonomy" id="301880"/>
    <lineage>
        <taxon>Eukaryota</taxon>
        <taxon>Viridiplantae</taxon>
        <taxon>Streptophyta</taxon>
        <taxon>Embryophyta</taxon>
        <taxon>Tracheophyta</taxon>
        <taxon>Spermatophyta</taxon>
        <taxon>Magnoliopsida</taxon>
        <taxon>eudicotyledons</taxon>
        <taxon>Gunneridae</taxon>
        <taxon>Pentapetalae</taxon>
        <taxon>asterids</taxon>
        <taxon>campanulids</taxon>
        <taxon>Asterales</taxon>
        <taxon>Asteraceae</taxon>
        <taxon>Asteroideae</taxon>
        <taxon>Anthemideae</taxon>
        <taxon>Anthemidinae</taxon>
        <taxon>Tanacetum</taxon>
    </lineage>
</organism>
<dbReference type="PROSITE" id="PS50835">
    <property type="entry name" value="IG_LIKE"/>
    <property type="match status" value="1"/>
</dbReference>
<accession>A0ABQ5A1L4</accession>
<dbReference type="Gene3D" id="3.60.10.10">
    <property type="entry name" value="Endonuclease/exonuclease/phosphatase"/>
    <property type="match status" value="1"/>
</dbReference>
<evidence type="ECO:0000259" key="2">
    <source>
        <dbReference type="PROSITE" id="PS50835"/>
    </source>
</evidence>
<gene>
    <name evidence="3" type="ORF">Tco_0802003</name>
</gene>
<comment type="caution">
    <text evidence="3">The sequence shown here is derived from an EMBL/GenBank/DDBJ whole genome shotgun (WGS) entry which is preliminary data.</text>
</comment>